<keyword evidence="2" id="KW-0732">Signal</keyword>
<proteinExistence type="predicted"/>
<evidence type="ECO:0000256" key="2">
    <source>
        <dbReference type="SAM" id="SignalP"/>
    </source>
</evidence>
<organism evidence="3 4">
    <name type="scientific">Actinomadura craniellae</name>
    <dbReference type="NCBI Taxonomy" id="2231787"/>
    <lineage>
        <taxon>Bacteria</taxon>
        <taxon>Bacillati</taxon>
        <taxon>Actinomycetota</taxon>
        <taxon>Actinomycetes</taxon>
        <taxon>Streptosporangiales</taxon>
        <taxon>Thermomonosporaceae</taxon>
        <taxon>Actinomadura</taxon>
    </lineage>
</organism>
<sequence>MPKALLGAALTLGAGPVMAGAAQAVTPADPRPDQYDGFQRDRPRGGLLPGRHDGFSGYQIIRRHYTNVWGQQQLSATCPWGKRVIGGGGQVHGDGAQLISSYPGDARRWVVEVRHARAVTVYAICVREF</sequence>
<feature type="signal peptide" evidence="2">
    <location>
        <begin position="1"/>
        <end position="19"/>
    </location>
</feature>
<evidence type="ECO:0000313" key="4">
    <source>
        <dbReference type="Proteomes" id="UP000251891"/>
    </source>
</evidence>
<protein>
    <submittedName>
        <fullName evidence="3">Uncharacterized protein</fullName>
    </submittedName>
</protein>
<dbReference type="AlphaFoldDB" id="A0A365H3Z6"/>
<gene>
    <name evidence="3" type="ORF">DPM19_19140</name>
</gene>
<keyword evidence="4" id="KW-1185">Reference proteome</keyword>
<reference evidence="3 4" key="1">
    <citation type="submission" date="2018-06" db="EMBL/GenBank/DDBJ databases">
        <title>Actinomadura craniellae sp. nov. isolated from marine sponge Craniella sp.</title>
        <authorList>
            <person name="Li L."/>
            <person name="Xu Q.H."/>
            <person name="Lin H.W."/>
            <person name="Lu Y.H."/>
        </authorList>
    </citation>
    <scope>NUCLEOTIDE SEQUENCE [LARGE SCALE GENOMIC DNA]</scope>
    <source>
        <strain evidence="3 4">LHW63021</strain>
    </source>
</reference>
<accession>A0A365H3Z6</accession>
<comment type="caution">
    <text evidence="3">The sequence shown here is derived from an EMBL/GenBank/DDBJ whole genome shotgun (WGS) entry which is preliminary data.</text>
</comment>
<feature type="compositionally biased region" description="Basic and acidic residues" evidence="1">
    <location>
        <begin position="30"/>
        <end position="46"/>
    </location>
</feature>
<evidence type="ECO:0000313" key="3">
    <source>
        <dbReference type="EMBL" id="RAY13769.1"/>
    </source>
</evidence>
<dbReference type="Proteomes" id="UP000251891">
    <property type="component" value="Unassembled WGS sequence"/>
</dbReference>
<evidence type="ECO:0000256" key="1">
    <source>
        <dbReference type="SAM" id="MobiDB-lite"/>
    </source>
</evidence>
<dbReference type="EMBL" id="QLYX01000008">
    <property type="protein sequence ID" value="RAY13769.1"/>
    <property type="molecule type" value="Genomic_DNA"/>
</dbReference>
<name>A0A365H3Z6_9ACTN</name>
<feature type="chain" id="PRO_5039619368" evidence="2">
    <location>
        <begin position="20"/>
        <end position="129"/>
    </location>
</feature>
<feature type="region of interest" description="Disordered" evidence="1">
    <location>
        <begin position="24"/>
        <end position="46"/>
    </location>
</feature>